<evidence type="ECO:0000256" key="1">
    <source>
        <dbReference type="SAM" id="MobiDB-lite"/>
    </source>
</evidence>
<dbReference type="EMBL" id="BAAFST010000012">
    <property type="protein sequence ID" value="GAB1297738.1"/>
    <property type="molecule type" value="Genomic_DNA"/>
</dbReference>
<reference evidence="2 3" key="1">
    <citation type="submission" date="2024-08" db="EMBL/GenBank/DDBJ databases">
        <title>The draft genome of Apodemus speciosus.</title>
        <authorList>
            <person name="Nabeshima K."/>
            <person name="Suzuki S."/>
            <person name="Onuma M."/>
        </authorList>
    </citation>
    <scope>NUCLEOTIDE SEQUENCE [LARGE SCALE GENOMIC DNA]</scope>
    <source>
        <strain evidence="2">IB14-021</strain>
    </source>
</reference>
<organism evidence="2 3">
    <name type="scientific">Apodemus speciosus</name>
    <name type="common">Large Japanese field mouse</name>
    <dbReference type="NCBI Taxonomy" id="105296"/>
    <lineage>
        <taxon>Eukaryota</taxon>
        <taxon>Metazoa</taxon>
        <taxon>Chordata</taxon>
        <taxon>Craniata</taxon>
        <taxon>Vertebrata</taxon>
        <taxon>Euteleostomi</taxon>
        <taxon>Mammalia</taxon>
        <taxon>Eutheria</taxon>
        <taxon>Euarchontoglires</taxon>
        <taxon>Glires</taxon>
        <taxon>Rodentia</taxon>
        <taxon>Myomorpha</taxon>
        <taxon>Muroidea</taxon>
        <taxon>Muridae</taxon>
        <taxon>Murinae</taxon>
        <taxon>Apodemus</taxon>
    </lineage>
</organism>
<comment type="caution">
    <text evidence="2">The sequence shown here is derived from an EMBL/GenBank/DDBJ whole genome shotgun (WGS) entry which is preliminary data.</text>
</comment>
<feature type="region of interest" description="Disordered" evidence="1">
    <location>
        <begin position="121"/>
        <end position="145"/>
    </location>
</feature>
<evidence type="ECO:0000313" key="2">
    <source>
        <dbReference type="EMBL" id="GAB1297738.1"/>
    </source>
</evidence>
<evidence type="ECO:0000313" key="3">
    <source>
        <dbReference type="Proteomes" id="UP001623349"/>
    </source>
</evidence>
<dbReference type="Proteomes" id="UP001623349">
    <property type="component" value="Unassembled WGS sequence"/>
</dbReference>
<keyword evidence="3" id="KW-1185">Reference proteome</keyword>
<protein>
    <submittedName>
        <fullName evidence="2">Predicted gene 11032</fullName>
    </submittedName>
</protein>
<accession>A0ABQ0FER6</accession>
<gene>
    <name evidence="2" type="ORF">APTSU1_001297400</name>
</gene>
<name>A0ABQ0FER6_APOSI</name>
<sequence>MVSLYSLGCPGTHSIDQAGLELRNLPASASQVLGLKVTCAFLDTQKPLIPKGCDSWLCQSKAASRLPTATPPPLATAAADIISAAMDPAAMPVPVKPTTPRMMGGAATAMAVGRGARRRISDPIAGAKPVMHSNPEQPLSPVGET</sequence>
<proteinExistence type="predicted"/>